<evidence type="ECO:0000256" key="6">
    <source>
        <dbReference type="ARBA" id="ARBA00022989"/>
    </source>
</evidence>
<feature type="transmembrane region" description="Helical" evidence="9">
    <location>
        <begin position="351"/>
        <end position="371"/>
    </location>
</feature>
<organism evidence="10 11">
    <name type="scientific">Dichotomicrobium thermohalophilum</name>
    <dbReference type="NCBI Taxonomy" id="933063"/>
    <lineage>
        <taxon>Bacteria</taxon>
        <taxon>Pseudomonadati</taxon>
        <taxon>Pseudomonadota</taxon>
        <taxon>Alphaproteobacteria</taxon>
        <taxon>Hyphomicrobiales</taxon>
        <taxon>Hyphomicrobiaceae</taxon>
        <taxon>Dichotomicrobium</taxon>
    </lineage>
</organism>
<feature type="transmembrane region" description="Helical" evidence="9">
    <location>
        <begin position="33"/>
        <end position="51"/>
    </location>
</feature>
<name>A0A397QAM2_9HYPH</name>
<feature type="transmembrane region" description="Helical" evidence="9">
    <location>
        <begin position="97"/>
        <end position="116"/>
    </location>
</feature>
<evidence type="ECO:0000313" key="10">
    <source>
        <dbReference type="EMBL" id="RIA56865.1"/>
    </source>
</evidence>
<dbReference type="AlphaFoldDB" id="A0A397QAM2"/>
<accession>A0A397QAM2</accession>
<keyword evidence="3" id="KW-1003">Cell membrane</keyword>
<keyword evidence="4" id="KW-0997">Cell inner membrane</keyword>
<evidence type="ECO:0000256" key="7">
    <source>
        <dbReference type="ARBA" id="ARBA00023136"/>
    </source>
</evidence>
<feature type="transmembrane region" description="Helical" evidence="9">
    <location>
        <begin position="122"/>
        <end position="143"/>
    </location>
</feature>
<comment type="caution">
    <text evidence="10">The sequence shown here is derived from an EMBL/GenBank/DDBJ whole genome shotgun (WGS) entry which is preliminary data.</text>
</comment>
<dbReference type="Proteomes" id="UP000266273">
    <property type="component" value="Unassembled WGS sequence"/>
</dbReference>
<feature type="transmembrane region" description="Helical" evidence="9">
    <location>
        <begin position="391"/>
        <end position="411"/>
    </location>
</feature>
<dbReference type="GO" id="GO:0005886">
    <property type="term" value="C:plasma membrane"/>
    <property type="evidence" value="ECO:0007669"/>
    <property type="project" value="UniProtKB-SubCell"/>
</dbReference>
<comment type="similarity">
    <text evidence="8">Belongs to the TsuA/YedE (TC 9.B.102) family.</text>
</comment>
<evidence type="ECO:0000313" key="11">
    <source>
        <dbReference type="Proteomes" id="UP000266273"/>
    </source>
</evidence>
<sequence>MVAQDIAKQQETGSASIGSSAETTLRISGTDKAFGLLAVLGLLVISLILQHEVSTQKAILFLVGAGLGVSLFRSLIGCTGGWRRFIRLGRSDAVRSHLLLLAGLSIAFFPIVGAAFPDIQASAALGPVSLSVLVGALIFGFGMQLGGGCGSGTLFTAGSGNVKMVITLIFFIVGATIGSLHLPAWLELPNMGPVSTVNAVGWPTALGVQLAVIAALYLWVRRIEARRCGDVLDIRAEDGPQMPFIDRLIFGPWPLLWGVIGIAIFSLLTLLIAGHPWSITFALGLWGTKIAAALGFDVANWTYWSSGYPALALQRSVLEDTTSVMDFGVILGALLAAAISGRFAASQPIKLNALVLAVIGGLLLGYGARLAFGCNIGGLLAGTATGSMHGWLWLLAGFTGSWIGVYARIWFGLDGPMEKKNG</sequence>
<evidence type="ECO:0000256" key="9">
    <source>
        <dbReference type="SAM" id="Phobius"/>
    </source>
</evidence>
<evidence type="ECO:0000256" key="3">
    <source>
        <dbReference type="ARBA" id="ARBA00022475"/>
    </source>
</evidence>
<evidence type="ECO:0000256" key="5">
    <source>
        <dbReference type="ARBA" id="ARBA00022692"/>
    </source>
</evidence>
<dbReference type="PANTHER" id="PTHR30574:SF1">
    <property type="entry name" value="SULPHUR TRANSPORT DOMAIN-CONTAINING PROTEIN"/>
    <property type="match status" value="1"/>
</dbReference>
<feature type="transmembrane region" description="Helical" evidence="9">
    <location>
        <begin position="255"/>
        <end position="277"/>
    </location>
</feature>
<feature type="transmembrane region" description="Helical" evidence="9">
    <location>
        <begin position="324"/>
        <end position="344"/>
    </location>
</feature>
<feature type="transmembrane region" description="Helical" evidence="9">
    <location>
        <begin position="202"/>
        <end position="220"/>
    </location>
</feature>
<dbReference type="RefSeq" id="WP_170144396.1">
    <property type="nucleotide sequence ID" value="NZ_QXDF01000001.1"/>
</dbReference>
<evidence type="ECO:0000256" key="2">
    <source>
        <dbReference type="ARBA" id="ARBA00022448"/>
    </source>
</evidence>
<keyword evidence="5 9" id="KW-0812">Transmembrane</keyword>
<dbReference type="EMBL" id="QXDF01000001">
    <property type="protein sequence ID" value="RIA56865.1"/>
    <property type="molecule type" value="Genomic_DNA"/>
</dbReference>
<protein>
    <submittedName>
        <fullName evidence="10">Uncharacterized protein</fullName>
    </submittedName>
</protein>
<feature type="transmembrane region" description="Helical" evidence="9">
    <location>
        <begin position="57"/>
        <end position="76"/>
    </location>
</feature>
<comment type="subcellular location">
    <subcellularLocation>
        <location evidence="1">Cell inner membrane</location>
        <topology evidence="1">Multi-pass membrane protein</topology>
    </subcellularLocation>
</comment>
<dbReference type="PANTHER" id="PTHR30574">
    <property type="entry name" value="INNER MEMBRANE PROTEIN YEDE"/>
    <property type="match status" value="1"/>
</dbReference>
<keyword evidence="7 9" id="KW-0472">Membrane</keyword>
<gene>
    <name evidence="10" type="ORF">BXY53_1978</name>
</gene>
<evidence type="ECO:0000256" key="4">
    <source>
        <dbReference type="ARBA" id="ARBA00022519"/>
    </source>
</evidence>
<dbReference type="InterPro" id="IPR007272">
    <property type="entry name" value="Sulf_transp_TsuA/YedE"/>
</dbReference>
<keyword evidence="2" id="KW-0813">Transport</keyword>
<proteinExistence type="inferred from homology"/>
<dbReference type="Pfam" id="PF04143">
    <property type="entry name" value="Sulf_transp"/>
    <property type="match status" value="1"/>
</dbReference>
<evidence type="ECO:0000256" key="8">
    <source>
        <dbReference type="ARBA" id="ARBA00035655"/>
    </source>
</evidence>
<evidence type="ECO:0000256" key="1">
    <source>
        <dbReference type="ARBA" id="ARBA00004429"/>
    </source>
</evidence>
<keyword evidence="11" id="KW-1185">Reference proteome</keyword>
<feature type="transmembrane region" description="Helical" evidence="9">
    <location>
        <begin position="164"/>
        <end position="182"/>
    </location>
</feature>
<keyword evidence="6 9" id="KW-1133">Transmembrane helix</keyword>
<reference evidence="10 11" key="1">
    <citation type="submission" date="2018-08" db="EMBL/GenBank/DDBJ databases">
        <title>Genomic Encyclopedia of Archaeal and Bacterial Type Strains, Phase II (KMG-II): from individual species to whole genera.</title>
        <authorList>
            <person name="Goeker M."/>
        </authorList>
    </citation>
    <scope>NUCLEOTIDE SEQUENCE [LARGE SCALE GENOMIC DNA]</scope>
    <source>
        <strain evidence="10 11">DSM 5002</strain>
    </source>
</reference>